<proteinExistence type="predicted"/>
<organism evidence="1">
    <name type="scientific">uncultured bacterium</name>
    <name type="common">gcode 4</name>
    <dbReference type="NCBI Taxonomy" id="1234023"/>
    <lineage>
        <taxon>Bacteria</taxon>
        <taxon>environmental samples</taxon>
    </lineage>
</organism>
<comment type="caution">
    <text evidence="1">The sequence shown here is derived from an EMBL/GenBank/DDBJ whole genome shotgun (WGS) entry which is preliminary data.</text>
</comment>
<dbReference type="AlphaFoldDB" id="K1YIX9"/>
<evidence type="ECO:0000313" key="1">
    <source>
        <dbReference type="EMBL" id="EKD25349.1"/>
    </source>
</evidence>
<protein>
    <submittedName>
        <fullName evidence="1">Uncharacterized protein</fullName>
    </submittedName>
</protein>
<reference evidence="1" key="1">
    <citation type="journal article" date="2012" name="Science">
        <title>Fermentation, hydrogen, and sulfur metabolism in multiple uncultivated bacterial phyla.</title>
        <authorList>
            <person name="Wrighton K.C."/>
            <person name="Thomas B.C."/>
            <person name="Sharon I."/>
            <person name="Miller C.S."/>
            <person name="Castelle C.J."/>
            <person name="VerBerkmoes N.C."/>
            <person name="Wilkins M.J."/>
            <person name="Hettich R.L."/>
            <person name="Lipton M.S."/>
            <person name="Williams K.H."/>
            <person name="Long P.E."/>
            <person name="Banfield J.F."/>
        </authorList>
    </citation>
    <scope>NUCLEOTIDE SEQUENCE [LARGE SCALE GENOMIC DNA]</scope>
</reference>
<dbReference type="EMBL" id="AMFJ01036087">
    <property type="protein sequence ID" value="EKD25349.1"/>
    <property type="molecule type" value="Genomic_DNA"/>
</dbReference>
<sequence length="51" mass="5872">MPIFLLMDAKPNILNYKNRSREQGTGSKDLKPSTWNLKPVTNHQQFSILTV</sequence>
<name>K1YIX9_9BACT</name>
<gene>
    <name evidence="1" type="ORF">ACD_80C00080G0002</name>
</gene>
<accession>K1YIX9</accession>